<evidence type="ECO:0000256" key="3">
    <source>
        <dbReference type="ARBA" id="ARBA00023125"/>
    </source>
</evidence>
<gene>
    <name evidence="6" type="ORF">F4X82_00390</name>
</gene>
<evidence type="ECO:0000256" key="2">
    <source>
        <dbReference type="ARBA" id="ARBA00022840"/>
    </source>
</evidence>
<keyword evidence="1" id="KW-0547">Nucleotide-binding</keyword>
<dbReference type="PANTHER" id="PTHR30580">
    <property type="entry name" value="PRIMOSOMAL PROTEIN N"/>
    <property type="match status" value="1"/>
</dbReference>
<dbReference type="PANTHER" id="PTHR30580:SF0">
    <property type="entry name" value="PRIMOSOMAL PROTEIN N"/>
    <property type="match status" value="1"/>
</dbReference>
<dbReference type="InterPro" id="IPR041236">
    <property type="entry name" value="PriA_C"/>
</dbReference>
<keyword evidence="3" id="KW-0238">DNA-binding</keyword>
<evidence type="ECO:0008006" key="8">
    <source>
        <dbReference type="Google" id="ProtNLM"/>
    </source>
</evidence>
<dbReference type="Pfam" id="PF18074">
    <property type="entry name" value="PriA_C"/>
    <property type="match status" value="1"/>
</dbReference>
<dbReference type="GO" id="GO:0006302">
    <property type="term" value="P:double-strand break repair"/>
    <property type="evidence" value="ECO:0007669"/>
    <property type="project" value="TreeGrafter"/>
</dbReference>
<dbReference type="GO" id="GO:0005524">
    <property type="term" value="F:ATP binding"/>
    <property type="evidence" value="ECO:0007669"/>
    <property type="project" value="UniProtKB-KW"/>
</dbReference>
<feature type="domain" description="Primosomal protein N' 3' DNA-binding" evidence="4">
    <location>
        <begin position="14"/>
        <end position="108"/>
    </location>
</feature>
<keyword evidence="2" id="KW-0067">ATP-binding</keyword>
<evidence type="ECO:0000313" key="7">
    <source>
        <dbReference type="Proteomes" id="UP000449092"/>
    </source>
</evidence>
<dbReference type="GO" id="GO:0043138">
    <property type="term" value="F:3'-5' DNA helicase activity"/>
    <property type="evidence" value="ECO:0007669"/>
    <property type="project" value="TreeGrafter"/>
</dbReference>
<accession>A0A845D9C7</accession>
<dbReference type="Proteomes" id="UP000449092">
    <property type="component" value="Unassembled WGS sequence"/>
</dbReference>
<dbReference type="GO" id="GO:0006310">
    <property type="term" value="P:DNA recombination"/>
    <property type="evidence" value="ECO:0007669"/>
    <property type="project" value="TreeGrafter"/>
</dbReference>
<protein>
    <recommendedName>
        <fullName evidence="8">Primosomal protein N</fullName>
    </recommendedName>
</protein>
<sequence>MYLYSVIPLVSLPRSYPHSVTYFSGELLRAGCLVRVPLQNTTVCAIVIQRHSADEQKQAIRKSEYSLKKIHTVLSKQPVVSKNTLLLAVYLSHYYYESTGLTLRYILPASFSKPTRGFEKAIESYSSQRAPQPQPDTYHQSQIVMSQDYSTPQEHAIVLYPTLSHIPKNTSFPIQHFSHRTNEYTQWIPPIPPASFAGTKRLAFLPTTPTTPFVLHNENNALYVSHRKRPHIDVRVVARLRASVEKKPIIVQETVPSLEMYHFFKQNKFTITDTSHKMAPLTVVDARHASPMSYINEHIQKNICALKQDEQALIFTHRRGIASVLLCRQCGFIFKCSDCDTPYILHSTFLLCHRCSQQRTIPTYCVVCNSTHFKDLGAGTARIEKLIREAAPHLSVQRIDTDNTRTQKQRDAIFSQFANKEYNVLVGTTSLIHHHTLLPDVHLTATLNIDDMMSIPSYQASEQTFLTIWRMREKARGKSFLQTHLPHIPLVKHAQENSSLPFLEYQLAFRKKINAPPFSQETHLVYEHKEYATARSNATRLANILQQAVARLPHKEDVTIIGPAPGYHQKRKGYFRWYIIIQCKKIKTPPFIRAQERNKLLALVPKKWDIIIDPQNAS</sequence>
<dbReference type="SUPFAM" id="SSF52540">
    <property type="entry name" value="P-loop containing nucleoside triphosphate hydrolases"/>
    <property type="match status" value="1"/>
</dbReference>
<dbReference type="InterPro" id="IPR042115">
    <property type="entry name" value="PriA_3primeBD_sf"/>
</dbReference>
<organism evidence="6 7">
    <name type="scientific">Candidatus Spechtbacteria bacterium SB0662_bin_43</name>
    <dbReference type="NCBI Taxonomy" id="2604897"/>
    <lineage>
        <taxon>Bacteria</taxon>
        <taxon>Candidatus Spechtiibacteriota</taxon>
    </lineage>
</organism>
<dbReference type="GO" id="GO:0003677">
    <property type="term" value="F:DNA binding"/>
    <property type="evidence" value="ECO:0007669"/>
    <property type="project" value="UniProtKB-KW"/>
</dbReference>
<dbReference type="GO" id="GO:0006270">
    <property type="term" value="P:DNA replication initiation"/>
    <property type="evidence" value="ECO:0007669"/>
    <property type="project" value="TreeGrafter"/>
</dbReference>
<dbReference type="AlphaFoldDB" id="A0A845D9C7"/>
<dbReference type="Gene3D" id="3.40.50.300">
    <property type="entry name" value="P-loop containing nucleotide triphosphate hydrolases"/>
    <property type="match status" value="1"/>
</dbReference>
<evidence type="ECO:0000256" key="1">
    <source>
        <dbReference type="ARBA" id="ARBA00022741"/>
    </source>
</evidence>
<evidence type="ECO:0000313" key="6">
    <source>
        <dbReference type="EMBL" id="MYE37967.1"/>
    </source>
</evidence>
<name>A0A845D9C7_9BACT</name>
<evidence type="ECO:0000259" key="5">
    <source>
        <dbReference type="Pfam" id="PF18074"/>
    </source>
</evidence>
<dbReference type="InterPro" id="IPR027417">
    <property type="entry name" value="P-loop_NTPase"/>
</dbReference>
<dbReference type="Pfam" id="PF17764">
    <property type="entry name" value="PriA_3primeBD"/>
    <property type="match status" value="1"/>
</dbReference>
<comment type="caution">
    <text evidence="6">The sequence shown here is derived from an EMBL/GenBank/DDBJ whole genome shotgun (WGS) entry which is preliminary data.</text>
</comment>
<dbReference type="Gene3D" id="3.40.1440.60">
    <property type="entry name" value="PriA, 3(prime) DNA-binding domain"/>
    <property type="match status" value="1"/>
</dbReference>
<dbReference type="EMBL" id="VXOY01000005">
    <property type="protein sequence ID" value="MYE37967.1"/>
    <property type="molecule type" value="Genomic_DNA"/>
</dbReference>
<dbReference type="InterPro" id="IPR041222">
    <property type="entry name" value="PriA_3primeBD"/>
</dbReference>
<proteinExistence type="predicted"/>
<evidence type="ECO:0000259" key="4">
    <source>
        <dbReference type="Pfam" id="PF17764"/>
    </source>
</evidence>
<reference evidence="6 7" key="1">
    <citation type="submission" date="2019-09" db="EMBL/GenBank/DDBJ databases">
        <title>Characterisation of the sponge microbiome using genome-centric metagenomics.</title>
        <authorList>
            <person name="Engelberts J.P."/>
            <person name="Robbins S.J."/>
            <person name="De Goeij J.M."/>
            <person name="Aranda M."/>
            <person name="Bell S.C."/>
            <person name="Webster N.S."/>
        </authorList>
    </citation>
    <scope>NUCLEOTIDE SEQUENCE [LARGE SCALE GENOMIC DNA]</scope>
    <source>
        <strain evidence="6">SB0662_bin_43</strain>
    </source>
</reference>
<feature type="domain" description="Primosomal protein N C-terminal" evidence="5">
    <location>
        <begin position="517"/>
        <end position="603"/>
    </location>
</feature>